<evidence type="ECO:0000313" key="1">
    <source>
        <dbReference type="EMBL" id="WFP07567.1"/>
    </source>
</evidence>
<name>A0ABY8GS77_9BURK</name>
<keyword evidence="2" id="KW-1185">Reference proteome</keyword>
<reference evidence="1 2" key="1">
    <citation type="submission" date="2023-03" db="EMBL/GenBank/DDBJ databases">
        <title>Achromobacter spanius LIG8.</title>
        <authorList>
            <person name="Shrestha S."/>
        </authorList>
    </citation>
    <scope>NUCLEOTIDE SEQUENCE [LARGE SCALE GENOMIC DNA]</scope>
    <source>
        <strain evidence="1 2">LIG8</strain>
    </source>
</reference>
<organism evidence="1 2">
    <name type="scientific">Achromobacter spanius</name>
    <dbReference type="NCBI Taxonomy" id="217203"/>
    <lineage>
        <taxon>Bacteria</taxon>
        <taxon>Pseudomonadati</taxon>
        <taxon>Pseudomonadota</taxon>
        <taxon>Betaproteobacteria</taxon>
        <taxon>Burkholderiales</taxon>
        <taxon>Alcaligenaceae</taxon>
        <taxon>Achromobacter</taxon>
    </lineage>
</organism>
<evidence type="ECO:0000313" key="2">
    <source>
        <dbReference type="Proteomes" id="UP001214170"/>
    </source>
</evidence>
<protein>
    <submittedName>
        <fullName evidence="1">DUF1833 family protein</fullName>
    </submittedName>
</protein>
<dbReference type="EMBL" id="CP121261">
    <property type="protein sequence ID" value="WFP07567.1"/>
    <property type="molecule type" value="Genomic_DNA"/>
</dbReference>
<sequence length="160" mass="17228">MSTLAEVYASAPAGELIISTLEISVAGQPPIRICDGFENQILGVSGSFVLFEAGSLSVSLPAKNNTGRQTLNFGVAGVSAVVDRYFDLAEESGQPVQVVYREYLESDKSQPARKPYVMELLGGTIEGDEATLSAAFFDLLNLRWSRQLYTATNAPGIKYL</sequence>
<dbReference type="Pfam" id="PF08875">
    <property type="entry name" value="DUF1833"/>
    <property type="match status" value="1"/>
</dbReference>
<gene>
    <name evidence="1" type="ORF">P8T11_25185</name>
</gene>
<accession>A0ABY8GS77</accession>
<dbReference type="Proteomes" id="UP001214170">
    <property type="component" value="Chromosome"/>
</dbReference>
<dbReference type="RefSeq" id="WP_268079503.1">
    <property type="nucleotide sequence ID" value="NZ_CP106885.1"/>
</dbReference>
<dbReference type="InterPro" id="IPR014974">
    <property type="entry name" value="DUF1833"/>
</dbReference>
<proteinExistence type="predicted"/>